<dbReference type="OrthoDB" id="1364214at2"/>
<name>A0A7K0G179_9SPHI</name>
<organism evidence="2 3">
    <name type="scientific">Pedobacter petrophilus</name>
    <dbReference type="NCBI Taxonomy" id="1908241"/>
    <lineage>
        <taxon>Bacteria</taxon>
        <taxon>Pseudomonadati</taxon>
        <taxon>Bacteroidota</taxon>
        <taxon>Sphingobacteriia</taxon>
        <taxon>Sphingobacteriales</taxon>
        <taxon>Sphingobacteriaceae</taxon>
        <taxon>Pedobacter</taxon>
    </lineage>
</organism>
<dbReference type="Pfam" id="PF21956">
    <property type="entry name" value="DUF6922"/>
    <property type="match status" value="1"/>
</dbReference>
<feature type="domain" description="DUF6922" evidence="1">
    <location>
        <begin position="96"/>
        <end position="147"/>
    </location>
</feature>
<gene>
    <name evidence="2" type="ORF">GJU39_14845</name>
</gene>
<evidence type="ECO:0000313" key="2">
    <source>
        <dbReference type="EMBL" id="MRX77362.1"/>
    </source>
</evidence>
<keyword evidence="3" id="KW-1185">Reference proteome</keyword>
<reference evidence="2 3" key="1">
    <citation type="submission" date="2019-11" db="EMBL/GenBank/DDBJ databases">
        <title>Pedobacter petrophilus genome.</title>
        <authorList>
            <person name="Feldbauer M.J."/>
            <person name="Newman J.D."/>
        </authorList>
    </citation>
    <scope>NUCLEOTIDE SEQUENCE [LARGE SCALE GENOMIC DNA]</scope>
    <source>
        <strain evidence="2 3">LMG 29686</strain>
    </source>
</reference>
<dbReference type="InterPro" id="IPR053830">
    <property type="entry name" value="DUF6922"/>
</dbReference>
<sequence>MTPSFEKYKGIHPGVILERELKKRNIKKRPFALSLKEYPQIINDVSKGKRGLTPSLSIKIDKALDLEEGTMLVLQAYYEIKKERLVKDDKPDLKVLRKALFWDTDIKQIDWKAQYRAVIKRVFERGNNEEKAELERFYGLTKVKKVLADTELNIDQSSSSAIF</sequence>
<protein>
    <submittedName>
        <fullName evidence="2">Plasmid maintenance system antidote protein</fullName>
    </submittedName>
</protein>
<accession>A0A7K0G179</accession>
<dbReference type="InterPro" id="IPR010982">
    <property type="entry name" value="Lambda_DNA-bd_dom_sf"/>
</dbReference>
<dbReference type="Gene3D" id="1.10.260.40">
    <property type="entry name" value="lambda repressor-like DNA-binding domains"/>
    <property type="match status" value="1"/>
</dbReference>
<proteinExistence type="predicted"/>
<dbReference type="SUPFAM" id="SSF47413">
    <property type="entry name" value="lambda repressor-like DNA-binding domains"/>
    <property type="match status" value="1"/>
</dbReference>
<comment type="caution">
    <text evidence="2">The sequence shown here is derived from an EMBL/GenBank/DDBJ whole genome shotgun (WGS) entry which is preliminary data.</text>
</comment>
<dbReference type="GO" id="GO:0003677">
    <property type="term" value="F:DNA binding"/>
    <property type="evidence" value="ECO:0007669"/>
    <property type="project" value="InterPro"/>
</dbReference>
<evidence type="ECO:0000259" key="1">
    <source>
        <dbReference type="Pfam" id="PF21956"/>
    </source>
</evidence>
<dbReference type="AlphaFoldDB" id="A0A7K0G179"/>
<dbReference type="RefSeq" id="WP_154281728.1">
    <property type="nucleotide sequence ID" value="NZ_JBHUJQ010000001.1"/>
</dbReference>
<dbReference type="EMBL" id="WKKH01000024">
    <property type="protein sequence ID" value="MRX77362.1"/>
    <property type="molecule type" value="Genomic_DNA"/>
</dbReference>
<evidence type="ECO:0000313" key="3">
    <source>
        <dbReference type="Proteomes" id="UP000487757"/>
    </source>
</evidence>
<dbReference type="Proteomes" id="UP000487757">
    <property type="component" value="Unassembled WGS sequence"/>
</dbReference>